<dbReference type="AlphaFoldDB" id="A0A9P3T794"/>
<evidence type="ECO:0000259" key="2">
    <source>
        <dbReference type="Pfam" id="PF09364"/>
    </source>
</evidence>
<evidence type="ECO:0000313" key="3">
    <source>
        <dbReference type="EMBL" id="HAT3581524.1"/>
    </source>
</evidence>
<dbReference type="Pfam" id="PF09364">
    <property type="entry name" value="XFP_N"/>
    <property type="match status" value="1"/>
</dbReference>
<feature type="domain" description="Xylulose 5-phosphate/Fructose 6-phosphate phosphoketolase N-terminal" evidence="2">
    <location>
        <begin position="1"/>
        <end position="28"/>
    </location>
</feature>
<dbReference type="InterPro" id="IPR018970">
    <property type="entry name" value="Xul5P/Fru6P_PKetolase_N"/>
</dbReference>
<reference evidence="3" key="2">
    <citation type="submission" date="2020-10" db="EMBL/GenBank/DDBJ databases">
        <authorList>
            <consortium name="NCBI Pathogen Detection Project"/>
        </authorList>
    </citation>
    <scope>NUCLEOTIDE SEQUENCE</scope>
    <source>
        <strain evidence="3">CAVp300</strain>
    </source>
</reference>
<evidence type="ECO:0000313" key="4">
    <source>
        <dbReference type="Proteomes" id="UP000867740"/>
    </source>
</evidence>
<protein>
    <recommendedName>
        <fullName evidence="2">Xylulose 5-phosphate/Fructose 6-phosphate phosphoketolase N-terminal domain-containing protein</fullName>
    </recommendedName>
</protein>
<accession>A0A9P3T794</accession>
<reference evidence="3" key="1">
    <citation type="journal article" date="2018" name="Genome Biol.">
        <title>SKESA: strategic k-mer extension for scrupulous assemblies.</title>
        <authorList>
            <person name="Souvorov A."/>
            <person name="Agarwala R."/>
            <person name="Lipman D.J."/>
        </authorList>
    </citation>
    <scope>NUCLEOTIDE SEQUENCE</scope>
    <source>
        <strain evidence="3">CAVp300</strain>
    </source>
</reference>
<sequence length="59" mass="5862">MNEGGELGYSLAHAFGAVFDNPALIAAVAPLSPDTAHTGGERGGFNGTTDTGSASAWPE</sequence>
<proteinExistence type="predicted"/>
<dbReference type="PROSITE" id="PS60002">
    <property type="entry name" value="PHOSPHOKETOLASE_1"/>
    <property type="match status" value="1"/>
</dbReference>
<dbReference type="GO" id="GO:0005975">
    <property type="term" value="P:carbohydrate metabolic process"/>
    <property type="evidence" value="ECO:0007669"/>
    <property type="project" value="InterPro"/>
</dbReference>
<dbReference type="GO" id="GO:0016832">
    <property type="term" value="F:aldehyde-lyase activity"/>
    <property type="evidence" value="ECO:0007669"/>
    <property type="project" value="InterPro"/>
</dbReference>
<name>A0A9P3T794_KLUIN</name>
<feature type="compositionally biased region" description="Polar residues" evidence="1">
    <location>
        <begin position="47"/>
        <end position="59"/>
    </location>
</feature>
<gene>
    <name evidence="3" type="ORF">I8531_001811</name>
</gene>
<comment type="caution">
    <text evidence="3">The sequence shown here is derived from an EMBL/GenBank/DDBJ whole genome shotgun (WGS) entry which is preliminary data.</text>
</comment>
<dbReference type="Proteomes" id="UP000867740">
    <property type="component" value="Unassembled WGS sequence"/>
</dbReference>
<dbReference type="Gene3D" id="3.40.50.970">
    <property type="match status" value="1"/>
</dbReference>
<dbReference type="InterPro" id="IPR019790">
    <property type="entry name" value="Xul5P/Fru6P_PKetolase_CS"/>
</dbReference>
<organism evidence="3 4">
    <name type="scientific">Kluyvera intermedia</name>
    <name type="common">Enterobacter intermedius</name>
    <dbReference type="NCBI Taxonomy" id="61648"/>
    <lineage>
        <taxon>Bacteria</taxon>
        <taxon>Pseudomonadati</taxon>
        <taxon>Pseudomonadota</taxon>
        <taxon>Gammaproteobacteria</taxon>
        <taxon>Enterobacterales</taxon>
        <taxon>Enterobacteriaceae</taxon>
        <taxon>Kluyvera</taxon>
    </lineage>
</organism>
<evidence type="ECO:0000256" key="1">
    <source>
        <dbReference type="SAM" id="MobiDB-lite"/>
    </source>
</evidence>
<dbReference type="EMBL" id="DACSUM010000011">
    <property type="protein sequence ID" value="HAT3581524.1"/>
    <property type="molecule type" value="Genomic_DNA"/>
</dbReference>
<feature type="region of interest" description="Disordered" evidence="1">
    <location>
        <begin position="33"/>
        <end position="59"/>
    </location>
</feature>